<dbReference type="InterPro" id="IPR029058">
    <property type="entry name" value="AB_hydrolase_fold"/>
</dbReference>
<keyword evidence="3" id="KW-0378">Hydrolase</keyword>
<accession>A0A7Y8KG63</accession>
<dbReference type="Gene3D" id="3.40.50.1820">
    <property type="entry name" value="alpha/beta hydrolase"/>
    <property type="match status" value="1"/>
</dbReference>
<evidence type="ECO:0000313" key="3">
    <source>
        <dbReference type="EMBL" id="NWE88017.1"/>
    </source>
</evidence>
<dbReference type="GO" id="GO:0016787">
    <property type="term" value="F:hydrolase activity"/>
    <property type="evidence" value="ECO:0007669"/>
    <property type="project" value="UniProtKB-KW"/>
</dbReference>
<dbReference type="SUPFAM" id="SSF53474">
    <property type="entry name" value="alpha/beta-Hydrolases"/>
    <property type="match status" value="1"/>
</dbReference>
<protein>
    <submittedName>
        <fullName evidence="3">Alpha/beta hydrolase</fullName>
    </submittedName>
</protein>
<evidence type="ECO:0000313" key="4">
    <source>
        <dbReference type="Proteomes" id="UP000585226"/>
    </source>
</evidence>
<feature type="transmembrane region" description="Helical" evidence="1">
    <location>
        <begin position="91"/>
        <end position="110"/>
    </location>
</feature>
<reference evidence="3 4" key="1">
    <citation type="submission" date="2020-04" db="EMBL/GenBank/DDBJ databases">
        <title>Molecular characterization of pseudomonads from Agaricus bisporus reveal novel blotch 2 pathogens in Western Europe.</title>
        <authorList>
            <person name="Taparia T."/>
            <person name="Krijger M."/>
            <person name="Haynes E."/>
            <person name="Elpinstone J.G."/>
            <person name="Noble R."/>
            <person name="Van Der Wolf J."/>
        </authorList>
    </citation>
    <scope>NUCLEOTIDE SEQUENCE [LARGE SCALE GENOMIC DNA]</scope>
    <source>
        <strain evidence="3 4">P8021</strain>
    </source>
</reference>
<keyword evidence="1" id="KW-0812">Transmembrane</keyword>
<dbReference type="EMBL" id="JACASD010000016">
    <property type="protein sequence ID" value="NWE88017.1"/>
    <property type="molecule type" value="Genomic_DNA"/>
</dbReference>
<keyword evidence="1" id="KW-1133">Transmembrane helix</keyword>
<comment type="caution">
    <text evidence="3">The sequence shown here is derived from an EMBL/GenBank/DDBJ whole genome shotgun (WGS) entry which is preliminary data.</text>
</comment>
<feature type="transmembrane region" description="Helical" evidence="1">
    <location>
        <begin position="12"/>
        <end position="29"/>
    </location>
</feature>
<sequence length="344" mass="39360">MELIDLIIRNQLIFFGILAAITIGFIYCVHERLFNVRLPIKYLKYITPLESREVKLDNNFSVEIEPPLINADVNDGKFSINDLRNSNTRRVILVGIAIIITIVFALIGIFDPIPKTIALTLPPPQRDVQENNDLLVFVHGWGGDPQSTWQNFPRLVLDDKHFNSFNIMTINYPTTFIQRNLNVKEMGYWINDRFESEHFYDRYKNIWIVSHSMGGLVVRELVIAHRLSGGNNPFKLLIEIATPHEGANTALLASALGISQGFTEDISPESYFLKSLRDDWNMLQPRPTTLCLTSPQDFVVTEDSAIAYCDKFLLYPQWGHIDMIKPTSIQDERYASPMSKVKAD</sequence>
<dbReference type="InterPro" id="IPR007751">
    <property type="entry name" value="DUF676_lipase-like"/>
</dbReference>
<keyword evidence="1" id="KW-0472">Membrane</keyword>
<evidence type="ECO:0000256" key="1">
    <source>
        <dbReference type="SAM" id="Phobius"/>
    </source>
</evidence>
<organism evidence="3 4">
    <name type="scientific">Pseudomonas reactans</name>
    <dbReference type="NCBI Taxonomy" id="117680"/>
    <lineage>
        <taxon>Bacteria</taxon>
        <taxon>Pseudomonadati</taxon>
        <taxon>Pseudomonadota</taxon>
        <taxon>Gammaproteobacteria</taxon>
        <taxon>Pseudomonadales</taxon>
        <taxon>Pseudomonadaceae</taxon>
        <taxon>Pseudomonas</taxon>
    </lineage>
</organism>
<dbReference type="AlphaFoldDB" id="A0A7Y8KG63"/>
<dbReference type="Pfam" id="PF05057">
    <property type="entry name" value="DUF676"/>
    <property type="match status" value="1"/>
</dbReference>
<dbReference type="RefSeq" id="WP_177110767.1">
    <property type="nucleotide sequence ID" value="NZ_JACASD010000016.1"/>
</dbReference>
<feature type="domain" description="DUF676" evidence="2">
    <location>
        <begin position="130"/>
        <end position="249"/>
    </location>
</feature>
<evidence type="ECO:0000259" key="2">
    <source>
        <dbReference type="Pfam" id="PF05057"/>
    </source>
</evidence>
<gene>
    <name evidence="3" type="ORF">HX893_07735</name>
</gene>
<proteinExistence type="predicted"/>
<name>A0A7Y8KG63_9PSED</name>
<dbReference type="Proteomes" id="UP000585226">
    <property type="component" value="Unassembled WGS sequence"/>
</dbReference>